<feature type="transmembrane region" description="Helical" evidence="1">
    <location>
        <begin position="31"/>
        <end position="56"/>
    </location>
</feature>
<evidence type="ECO:0000313" key="3">
    <source>
        <dbReference type="Proteomes" id="UP000230405"/>
    </source>
</evidence>
<keyword evidence="1" id="KW-1133">Transmembrane helix</keyword>
<keyword evidence="1" id="KW-0812">Transmembrane</keyword>
<comment type="caution">
    <text evidence="2">The sequence shown here is derived from an EMBL/GenBank/DDBJ whole genome shotgun (WGS) entry which is preliminary data.</text>
</comment>
<dbReference type="EMBL" id="PFPO01000004">
    <property type="protein sequence ID" value="PIZ99911.1"/>
    <property type="molecule type" value="Genomic_DNA"/>
</dbReference>
<organism evidence="2 3">
    <name type="scientific">Candidatus Komeilibacteria bacterium CG_4_10_14_0_2_um_filter_37_10</name>
    <dbReference type="NCBI Taxonomy" id="1974470"/>
    <lineage>
        <taxon>Bacteria</taxon>
        <taxon>Candidatus Komeiliibacteriota</taxon>
    </lineage>
</organism>
<accession>A0A2M7VGQ1</accession>
<dbReference type="AlphaFoldDB" id="A0A2M7VGQ1"/>
<dbReference type="Proteomes" id="UP000230405">
    <property type="component" value="Unassembled WGS sequence"/>
</dbReference>
<evidence type="ECO:0000256" key="1">
    <source>
        <dbReference type="SAM" id="Phobius"/>
    </source>
</evidence>
<sequence length="281" mass="32668">MATPNNSYGLSDQQLKYAYWYILHKKQLQRIFVQILLVLSTVMFIYILYGLCWYWWRGATELDYWRLQNPNYIKWAAYYQNERIRDLIIDDVKVFPTGAKRVDVGVLIANPNENWGIKQIDYYFVLASGEKTPVQSSWFLPSEEKYLLALGIDSTSQSASLVLAKKEWQRLRKDRPFPEINLIVDQIQFKSARELGVSLLRGGQLEWQVTNKSVNNFWDVGFQVILLSGAQPIAYNYIQINELPSLSSKNLMVSWAENIPTVSSVKIIPQINLFDPKVLKE</sequence>
<gene>
    <name evidence="2" type="ORF">COX77_00175</name>
</gene>
<name>A0A2M7VGQ1_9BACT</name>
<keyword evidence="1" id="KW-0472">Membrane</keyword>
<reference evidence="3" key="1">
    <citation type="submission" date="2017-09" db="EMBL/GenBank/DDBJ databases">
        <title>Depth-based differentiation of microbial function through sediment-hosted aquifers and enrichment of novel symbionts in the deep terrestrial subsurface.</title>
        <authorList>
            <person name="Probst A.J."/>
            <person name="Ladd B."/>
            <person name="Jarett J.K."/>
            <person name="Geller-Mcgrath D.E."/>
            <person name="Sieber C.M.K."/>
            <person name="Emerson J.B."/>
            <person name="Anantharaman K."/>
            <person name="Thomas B.C."/>
            <person name="Malmstrom R."/>
            <person name="Stieglmeier M."/>
            <person name="Klingl A."/>
            <person name="Woyke T."/>
            <person name="Ryan C.M."/>
            <person name="Banfield J.F."/>
        </authorList>
    </citation>
    <scope>NUCLEOTIDE SEQUENCE [LARGE SCALE GENOMIC DNA]</scope>
</reference>
<proteinExistence type="predicted"/>
<protein>
    <submittedName>
        <fullName evidence="2">Uncharacterized protein</fullName>
    </submittedName>
</protein>
<evidence type="ECO:0000313" key="2">
    <source>
        <dbReference type="EMBL" id="PIZ99911.1"/>
    </source>
</evidence>